<organism evidence="2 3">
    <name type="scientific">Pseudomassariella vexata</name>
    <dbReference type="NCBI Taxonomy" id="1141098"/>
    <lineage>
        <taxon>Eukaryota</taxon>
        <taxon>Fungi</taxon>
        <taxon>Dikarya</taxon>
        <taxon>Ascomycota</taxon>
        <taxon>Pezizomycotina</taxon>
        <taxon>Sordariomycetes</taxon>
        <taxon>Xylariomycetidae</taxon>
        <taxon>Amphisphaeriales</taxon>
        <taxon>Pseudomassariaceae</taxon>
        <taxon>Pseudomassariella</taxon>
    </lineage>
</organism>
<evidence type="ECO:0000313" key="3">
    <source>
        <dbReference type="Proteomes" id="UP000193689"/>
    </source>
</evidence>
<protein>
    <submittedName>
        <fullName evidence="2">Uncharacterized protein</fullName>
    </submittedName>
</protein>
<accession>A0A1Y2D776</accession>
<dbReference type="STRING" id="1141098.A0A1Y2D776"/>
<dbReference type="AlphaFoldDB" id="A0A1Y2D776"/>
<sequence>MSASCPDTLANYIFRIAAEPFTPKPLIADILRTEYCPLGSIFLVEGIDIIHTSRSKRWRVVRLLLGDGQLCIQAVLSAEMHRYVDAGDVAVGSYIKLGVFRVGTNRQDARSTIAGNLREKAALKQGRPMVYLVVEDLVMVGWDNRLLEEPNEADVTSATEGTLIQKDERRKGAKDAEGQPSGAPNLATPAKVHSVTMAPASSIPKTTADADLLKEVVKADDDFESNTITYHKTTQKQLEITAQTSGYVASLDSRHLPWSSTDPTKPLKLTPLRNIPHLPYKQNWSVNLLAIVSAISDLEPSALPPFSQRQARIADPSTSKHVHLTVFLDAEEFHPEVGSVVLLLGVKNHRFDGGSVKKYVSDRPKDGSSWWYENPTQFLWCDVEGLRRWWDEVGTERHT</sequence>
<name>A0A1Y2D776_9PEZI</name>
<comment type="caution">
    <text evidence="2">The sequence shown here is derived from an EMBL/GenBank/DDBJ whole genome shotgun (WGS) entry which is preliminary data.</text>
</comment>
<reference evidence="2 3" key="1">
    <citation type="submission" date="2016-07" db="EMBL/GenBank/DDBJ databases">
        <title>Pervasive Adenine N6-methylation of Active Genes in Fungi.</title>
        <authorList>
            <consortium name="DOE Joint Genome Institute"/>
            <person name="Mondo S.J."/>
            <person name="Dannebaum R.O."/>
            <person name="Kuo R.C."/>
            <person name="Labutti K."/>
            <person name="Haridas S."/>
            <person name="Kuo A."/>
            <person name="Salamov A."/>
            <person name="Ahrendt S.R."/>
            <person name="Lipzen A."/>
            <person name="Sullivan W."/>
            <person name="Andreopoulos W.B."/>
            <person name="Clum A."/>
            <person name="Lindquist E."/>
            <person name="Daum C."/>
            <person name="Ramamoorthy G.K."/>
            <person name="Gryganskyi A."/>
            <person name="Culley D."/>
            <person name="Magnuson J.K."/>
            <person name="James T.Y."/>
            <person name="O'Malley M.A."/>
            <person name="Stajich J.E."/>
            <person name="Spatafora J.W."/>
            <person name="Visel A."/>
            <person name="Grigoriev I.V."/>
        </authorList>
    </citation>
    <scope>NUCLEOTIDE SEQUENCE [LARGE SCALE GENOMIC DNA]</scope>
    <source>
        <strain evidence="2 3">CBS 129021</strain>
    </source>
</reference>
<feature type="compositionally biased region" description="Basic and acidic residues" evidence="1">
    <location>
        <begin position="165"/>
        <end position="177"/>
    </location>
</feature>
<dbReference type="InParanoid" id="A0A1Y2D776"/>
<evidence type="ECO:0000256" key="1">
    <source>
        <dbReference type="SAM" id="MobiDB-lite"/>
    </source>
</evidence>
<feature type="region of interest" description="Disordered" evidence="1">
    <location>
        <begin position="152"/>
        <end position="201"/>
    </location>
</feature>
<dbReference type="EMBL" id="MCFJ01000029">
    <property type="protein sequence ID" value="ORY55132.1"/>
    <property type="molecule type" value="Genomic_DNA"/>
</dbReference>
<evidence type="ECO:0000313" key="2">
    <source>
        <dbReference type="EMBL" id="ORY55132.1"/>
    </source>
</evidence>
<proteinExistence type="predicted"/>
<dbReference type="OrthoDB" id="1918685at2759"/>
<keyword evidence="3" id="KW-1185">Reference proteome</keyword>
<dbReference type="RefSeq" id="XP_040709500.1">
    <property type="nucleotide sequence ID" value="XM_040857081.1"/>
</dbReference>
<dbReference type="GeneID" id="63773293"/>
<gene>
    <name evidence="2" type="ORF">BCR38DRAFT_357152</name>
</gene>
<dbReference type="Proteomes" id="UP000193689">
    <property type="component" value="Unassembled WGS sequence"/>
</dbReference>